<dbReference type="Proteomes" id="UP001623852">
    <property type="component" value="Chromosome"/>
</dbReference>
<name>A0ABZ2UFQ0_9FLAO</name>
<organism evidence="2 3">
    <name type="scientific">Flavobacterium soyae</name>
    <dbReference type="NCBI Taxonomy" id="2903098"/>
    <lineage>
        <taxon>Bacteria</taxon>
        <taxon>Pseudomonadati</taxon>
        <taxon>Bacteroidota</taxon>
        <taxon>Flavobacteriia</taxon>
        <taxon>Flavobacteriales</taxon>
        <taxon>Flavobacteriaceae</taxon>
        <taxon>Flavobacterium</taxon>
    </lineage>
</organism>
<sequence>MKNTFFSIFILLIFGGSESFAQCDAKNKVLADGSLMYYFDPAVFYTAKSKSLKINIVTDKENYFVALQPMPFPEKKVGKEITDDLIIHLADNNAYKLTHYDTQYIKNDSVMQVLYLIDKKDLKAFSKFEAVVASINMKGTEFMRDYNFKLHKDEIVNQLACFLKEEEK</sequence>
<keyword evidence="1" id="KW-0732">Signal</keyword>
<feature type="signal peptide" evidence="1">
    <location>
        <begin position="1"/>
        <end position="21"/>
    </location>
</feature>
<reference evidence="2 3" key="1">
    <citation type="submission" date="2024-03" db="EMBL/GenBank/DDBJ databases">
        <title>Flavobacterium soyae.</title>
        <authorList>
            <person name="Zheng W."/>
        </authorList>
    </citation>
    <scope>NUCLEOTIDE SEQUENCE [LARGE SCALE GENOMIC DNA]</scope>
    <source>
        <strain evidence="2 3">55</strain>
    </source>
</reference>
<keyword evidence="3" id="KW-1185">Reference proteome</keyword>
<gene>
    <name evidence="2" type="ORF">AABD74_02045</name>
</gene>
<dbReference type="EMBL" id="CP150845">
    <property type="protein sequence ID" value="WYZ20253.1"/>
    <property type="molecule type" value="Genomic_DNA"/>
</dbReference>
<proteinExistence type="predicted"/>
<evidence type="ECO:0000313" key="2">
    <source>
        <dbReference type="EMBL" id="WYZ20253.1"/>
    </source>
</evidence>
<accession>A0ABZ2UFQ0</accession>
<protein>
    <submittedName>
        <fullName evidence="2">Uncharacterized protein</fullName>
    </submittedName>
</protein>
<evidence type="ECO:0000256" key="1">
    <source>
        <dbReference type="SAM" id="SignalP"/>
    </source>
</evidence>
<evidence type="ECO:0000313" key="3">
    <source>
        <dbReference type="Proteomes" id="UP001623852"/>
    </source>
</evidence>
<dbReference type="RefSeq" id="WP_232680686.1">
    <property type="nucleotide sequence ID" value="NZ_CP150845.1"/>
</dbReference>
<feature type="chain" id="PRO_5045624620" evidence="1">
    <location>
        <begin position="22"/>
        <end position="168"/>
    </location>
</feature>